<name>A0A1I4NP30_9GAMM</name>
<dbReference type="GO" id="GO:0003724">
    <property type="term" value="F:RNA helicase activity"/>
    <property type="evidence" value="ECO:0007669"/>
    <property type="project" value="InterPro"/>
</dbReference>
<accession>A0A1I4NP30</accession>
<dbReference type="PROSITE" id="PS51194">
    <property type="entry name" value="HELICASE_CTER"/>
    <property type="match status" value="1"/>
</dbReference>
<evidence type="ECO:0000256" key="7">
    <source>
        <dbReference type="SAM" id="MobiDB-lite"/>
    </source>
</evidence>
<feature type="domain" description="Helicase C-terminal" evidence="9">
    <location>
        <begin position="232"/>
        <end position="377"/>
    </location>
</feature>
<gene>
    <name evidence="11" type="ORF">SAMN05216217_101447</name>
</gene>
<dbReference type="GO" id="GO:0003676">
    <property type="term" value="F:nucleic acid binding"/>
    <property type="evidence" value="ECO:0007669"/>
    <property type="project" value="InterPro"/>
</dbReference>
<keyword evidence="4" id="KW-0067">ATP-binding</keyword>
<keyword evidence="12" id="KW-1185">Reference proteome</keyword>
<dbReference type="InterPro" id="IPR011545">
    <property type="entry name" value="DEAD/DEAH_box_helicase_dom"/>
</dbReference>
<dbReference type="InterPro" id="IPR044742">
    <property type="entry name" value="DEAD/DEAH_RhlB"/>
</dbReference>
<feature type="domain" description="Helicase ATP-binding" evidence="8">
    <location>
        <begin position="31"/>
        <end position="204"/>
    </location>
</feature>
<feature type="compositionally biased region" description="Basic residues" evidence="7">
    <location>
        <begin position="409"/>
        <end position="423"/>
    </location>
</feature>
<feature type="compositionally biased region" description="Basic residues" evidence="7">
    <location>
        <begin position="441"/>
        <end position="451"/>
    </location>
</feature>
<dbReference type="InterPro" id="IPR027417">
    <property type="entry name" value="P-loop_NTPase"/>
</dbReference>
<dbReference type="GO" id="GO:0005524">
    <property type="term" value="F:ATP binding"/>
    <property type="evidence" value="ECO:0007669"/>
    <property type="project" value="UniProtKB-KW"/>
</dbReference>
<sequence length="451" mass="49331">MFGSFVLHERLHKALDALAFQQPTDVQQATIEPALSGQDLYVIARTGSGKTAAYLLPLLQRLLLDERRVLAPRVLILAPTRELAAQIVADATALARFTFLRSELVCGGEDFKVQAARLRKNPDLIVATPGRAVEQLTAGNLDLSEVMALVYDEADRMLDMGFSEDVEKLAAACPPGRQTLMFSATSGHAGLQRVARALMREPQWLALSDVREDTPQIRQQVIAADDRGHKERLLKWLLEHDCQGKAMVFTNTREAAERLGGVLRAAGLRAYTLHGERDQKERKAVMAHFRDGGKAVLVATDVAARGLDIEAVDMVVNFDMPRSGDDYLHRVGRTGRAGAEGLAVSLVLSTEWGLMSSIERYLRRQFERRLIKELAGNFTGPKKLKASGKPVGSKKKKKDKDGKSGARSKSPKSAKAGKPRPSRPKVPAGEVITSSDGLAPPKRRRSPPAAE</sequence>
<evidence type="ECO:0000259" key="9">
    <source>
        <dbReference type="PROSITE" id="PS51194"/>
    </source>
</evidence>
<evidence type="ECO:0000256" key="2">
    <source>
        <dbReference type="ARBA" id="ARBA00022801"/>
    </source>
</evidence>
<evidence type="ECO:0000256" key="5">
    <source>
        <dbReference type="ARBA" id="ARBA00038437"/>
    </source>
</evidence>
<comment type="similarity">
    <text evidence="5">Belongs to the DEAD box helicase family.</text>
</comment>
<dbReference type="GO" id="GO:0016787">
    <property type="term" value="F:hydrolase activity"/>
    <property type="evidence" value="ECO:0007669"/>
    <property type="project" value="UniProtKB-KW"/>
</dbReference>
<evidence type="ECO:0000256" key="3">
    <source>
        <dbReference type="ARBA" id="ARBA00022806"/>
    </source>
</evidence>
<evidence type="ECO:0000256" key="1">
    <source>
        <dbReference type="ARBA" id="ARBA00022741"/>
    </source>
</evidence>
<dbReference type="SMART" id="SM00490">
    <property type="entry name" value="HELICc"/>
    <property type="match status" value="1"/>
</dbReference>
<dbReference type="PROSITE" id="PS51192">
    <property type="entry name" value="HELICASE_ATP_BIND_1"/>
    <property type="match status" value="1"/>
</dbReference>
<dbReference type="PANTHER" id="PTHR47959">
    <property type="entry name" value="ATP-DEPENDENT RNA HELICASE RHLE-RELATED"/>
    <property type="match status" value="1"/>
</dbReference>
<keyword evidence="1" id="KW-0547">Nucleotide-binding</keyword>
<dbReference type="OrthoDB" id="9805696at2"/>
<dbReference type="PANTHER" id="PTHR47959:SF3">
    <property type="entry name" value="ATP-DEPENDENT RNA HELICASE SRMB"/>
    <property type="match status" value="1"/>
</dbReference>
<dbReference type="CDD" id="cd18787">
    <property type="entry name" value="SF2_C_DEAD"/>
    <property type="match status" value="1"/>
</dbReference>
<feature type="compositionally biased region" description="Basic residues" evidence="7">
    <location>
        <begin position="382"/>
        <end position="398"/>
    </location>
</feature>
<proteinExistence type="inferred from homology"/>
<feature type="domain" description="DEAD-box RNA helicase Q" evidence="10">
    <location>
        <begin position="1"/>
        <end position="28"/>
    </location>
</feature>
<dbReference type="STRING" id="1720063.SAMN05216217_101447"/>
<dbReference type="InterPro" id="IPR001650">
    <property type="entry name" value="Helicase_C-like"/>
</dbReference>
<feature type="short sequence motif" description="Q motif" evidence="6">
    <location>
        <begin position="1"/>
        <end position="28"/>
    </location>
</feature>
<dbReference type="CDD" id="cd00268">
    <property type="entry name" value="DEADc"/>
    <property type="match status" value="1"/>
</dbReference>
<dbReference type="SMART" id="SM00487">
    <property type="entry name" value="DEXDc"/>
    <property type="match status" value="1"/>
</dbReference>
<dbReference type="GO" id="GO:0005829">
    <property type="term" value="C:cytosol"/>
    <property type="evidence" value="ECO:0007669"/>
    <property type="project" value="TreeGrafter"/>
</dbReference>
<dbReference type="Pfam" id="PF00270">
    <property type="entry name" value="DEAD"/>
    <property type="match status" value="1"/>
</dbReference>
<dbReference type="Gene3D" id="3.40.50.300">
    <property type="entry name" value="P-loop containing nucleotide triphosphate hydrolases"/>
    <property type="match status" value="2"/>
</dbReference>
<dbReference type="PROSITE" id="PS51195">
    <property type="entry name" value="Q_MOTIF"/>
    <property type="match status" value="1"/>
</dbReference>
<evidence type="ECO:0000256" key="6">
    <source>
        <dbReference type="PROSITE-ProRule" id="PRU00552"/>
    </source>
</evidence>
<dbReference type="InterPro" id="IPR014001">
    <property type="entry name" value="Helicase_ATP-bd"/>
</dbReference>
<keyword evidence="2" id="KW-0378">Hydrolase</keyword>
<dbReference type="SUPFAM" id="SSF52540">
    <property type="entry name" value="P-loop containing nucleoside triphosphate hydrolases"/>
    <property type="match status" value="2"/>
</dbReference>
<organism evidence="11 12">
    <name type="scientific">Halopseudomonas yangmingensis</name>
    <dbReference type="NCBI Taxonomy" id="1720063"/>
    <lineage>
        <taxon>Bacteria</taxon>
        <taxon>Pseudomonadati</taxon>
        <taxon>Pseudomonadota</taxon>
        <taxon>Gammaproteobacteria</taxon>
        <taxon>Pseudomonadales</taxon>
        <taxon>Pseudomonadaceae</taxon>
        <taxon>Halopseudomonas</taxon>
    </lineage>
</organism>
<evidence type="ECO:0000256" key="4">
    <source>
        <dbReference type="ARBA" id="ARBA00022840"/>
    </source>
</evidence>
<dbReference type="EMBL" id="FOUI01000001">
    <property type="protein sequence ID" value="SFM17115.1"/>
    <property type="molecule type" value="Genomic_DNA"/>
</dbReference>
<dbReference type="RefSeq" id="WP_093472043.1">
    <property type="nucleotide sequence ID" value="NZ_FOUI01000001.1"/>
</dbReference>
<evidence type="ECO:0000313" key="11">
    <source>
        <dbReference type="EMBL" id="SFM17115.1"/>
    </source>
</evidence>
<evidence type="ECO:0000313" key="12">
    <source>
        <dbReference type="Proteomes" id="UP000243629"/>
    </source>
</evidence>
<dbReference type="Pfam" id="PF00271">
    <property type="entry name" value="Helicase_C"/>
    <property type="match status" value="1"/>
</dbReference>
<protein>
    <submittedName>
        <fullName evidence="11">Superfamily II DNA and RNA helicase</fullName>
    </submittedName>
</protein>
<dbReference type="InterPro" id="IPR050079">
    <property type="entry name" value="DEAD_box_RNA_helicase"/>
</dbReference>
<dbReference type="Proteomes" id="UP000243629">
    <property type="component" value="Unassembled WGS sequence"/>
</dbReference>
<dbReference type="AlphaFoldDB" id="A0A1I4NP30"/>
<evidence type="ECO:0000259" key="10">
    <source>
        <dbReference type="PROSITE" id="PS51195"/>
    </source>
</evidence>
<reference evidence="12" key="1">
    <citation type="submission" date="2016-10" db="EMBL/GenBank/DDBJ databases">
        <authorList>
            <person name="Varghese N."/>
            <person name="Submissions S."/>
        </authorList>
    </citation>
    <scope>NUCLEOTIDE SEQUENCE [LARGE SCALE GENOMIC DNA]</scope>
    <source>
        <strain evidence="12">DSM 24213</strain>
    </source>
</reference>
<dbReference type="InterPro" id="IPR014014">
    <property type="entry name" value="RNA_helicase_DEAD_Q_motif"/>
</dbReference>
<keyword evidence="3 11" id="KW-0347">Helicase</keyword>
<feature type="region of interest" description="Disordered" evidence="7">
    <location>
        <begin position="379"/>
        <end position="451"/>
    </location>
</feature>
<evidence type="ECO:0000259" key="8">
    <source>
        <dbReference type="PROSITE" id="PS51192"/>
    </source>
</evidence>